<feature type="transmembrane region" description="Helical" evidence="1">
    <location>
        <begin position="12"/>
        <end position="35"/>
    </location>
</feature>
<proteinExistence type="predicted"/>
<gene>
    <name evidence="2" type="ORF">MNBD_GAMMA24-667</name>
</gene>
<protein>
    <submittedName>
        <fullName evidence="2">Uncharacterized protein</fullName>
    </submittedName>
</protein>
<dbReference type="SUPFAM" id="SSF48695">
    <property type="entry name" value="Multiheme cytochromes"/>
    <property type="match status" value="1"/>
</dbReference>
<keyword evidence="1" id="KW-1133">Transmembrane helix</keyword>
<evidence type="ECO:0000313" key="2">
    <source>
        <dbReference type="EMBL" id="VAX13675.1"/>
    </source>
</evidence>
<dbReference type="InterPro" id="IPR036280">
    <property type="entry name" value="Multihaem_cyt_sf"/>
</dbReference>
<organism evidence="2">
    <name type="scientific">hydrothermal vent metagenome</name>
    <dbReference type="NCBI Taxonomy" id="652676"/>
    <lineage>
        <taxon>unclassified sequences</taxon>
        <taxon>metagenomes</taxon>
        <taxon>ecological metagenomes</taxon>
    </lineage>
</organism>
<keyword evidence="1" id="KW-0812">Transmembrane</keyword>
<reference evidence="2" key="1">
    <citation type="submission" date="2018-06" db="EMBL/GenBank/DDBJ databases">
        <authorList>
            <person name="Zhirakovskaya E."/>
        </authorList>
    </citation>
    <scope>NUCLEOTIDE SEQUENCE</scope>
</reference>
<keyword evidence="1" id="KW-0472">Membrane</keyword>
<name>A0A3B1C4Q3_9ZZZZ</name>
<dbReference type="AlphaFoldDB" id="A0A3B1C4Q3"/>
<sequence length="305" mass="35565">MVKLIKKIIFKFYVIFLMGFTIWYGYFMYPLIFGFEGKEKAEESLKELGHAGTDKEQMFVKLISNQEQTRKTDLGYRVIDQPYIKGRFHNIGISVKPDKASICIRCHGSVPHNKSKEIRSFLNMHAFYLACETCHIKPEKDKPAWKFHWYSKTTAKITNNPKALTEIEDSYKTAESMRKYPMYGNYGAKIAPGKMVNGKFMFLHNKKDMNFVNRYIAEQDHLGPEQKSQMKRVIHELVNKKPLMCDRCHQKKAAYIPFAKLGYPPRRVNELTDTSVVGMIRKYKAFYIPNFLTPGVTNAEKARQQ</sequence>
<accession>A0A3B1C4Q3</accession>
<dbReference type="EMBL" id="UOFZ01000130">
    <property type="protein sequence ID" value="VAX13675.1"/>
    <property type="molecule type" value="Genomic_DNA"/>
</dbReference>
<evidence type="ECO:0000256" key="1">
    <source>
        <dbReference type="SAM" id="Phobius"/>
    </source>
</evidence>